<dbReference type="InterPro" id="IPR051086">
    <property type="entry name" value="RNase_D-like"/>
</dbReference>
<dbReference type="SMART" id="SM00474">
    <property type="entry name" value="35EXOc"/>
    <property type="match status" value="1"/>
</dbReference>
<comment type="similarity">
    <text evidence="6">Belongs to the RNase D family.</text>
</comment>
<feature type="domain" description="HRDC" evidence="7">
    <location>
        <begin position="208"/>
        <end position="289"/>
    </location>
</feature>
<dbReference type="SUPFAM" id="SSF47819">
    <property type="entry name" value="HRDC-like"/>
    <property type="match status" value="2"/>
</dbReference>
<dbReference type="RefSeq" id="WP_208393680.1">
    <property type="nucleotide sequence ID" value="NZ_BAAADD010000001.1"/>
</dbReference>
<dbReference type="PANTHER" id="PTHR47649">
    <property type="entry name" value="RIBONUCLEASE D"/>
    <property type="match status" value="1"/>
</dbReference>
<dbReference type="NCBIfam" id="TIGR01388">
    <property type="entry name" value="rnd"/>
    <property type="match status" value="1"/>
</dbReference>
<name>A0ABN1E134_9PROT</name>
<dbReference type="PROSITE" id="PS50967">
    <property type="entry name" value="HRDC"/>
    <property type="match status" value="1"/>
</dbReference>
<dbReference type="Gene3D" id="3.30.420.10">
    <property type="entry name" value="Ribonuclease H-like superfamily/Ribonuclease H"/>
    <property type="match status" value="1"/>
</dbReference>
<sequence>MRIIETTADLQNLAQELATAPYVALDTEFMRDSTYWPKLCLIQIAAPDVAAIIDPMAEGIDLTPFFELIAKPEIIKVLHAGRQDIEIFWHTGRVIPDPLFDTQIVAMVCGFGEAASYETLARKLAQADVDKSARFTDWARRPLTRRQLEYALADVTHLRVVYEKLSAELARTGRASWVAEEIAALKSEELYALDPTLAWKRLKPRTANKRFLTALAAVAEWREREAQARDVPRNRVLKDEVLLELAASPPEDGDALERIRAVPKGFGASKMGRSLLDAIAAAKNNPPPAFVPDMNRHRHRDPSPAAVDLLKTLLRLRAEHARVAPRLIANAEDIERLAAGEDEGVAALTGWRREVFGKDAIALRNGQLAIALENNEAVVVELED</sequence>
<evidence type="ECO:0000256" key="6">
    <source>
        <dbReference type="HAMAP-Rule" id="MF_01899"/>
    </source>
</evidence>
<comment type="cofactor">
    <cofactor evidence="6">
        <name>a divalent metal cation</name>
        <dbReference type="ChEBI" id="CHEBI:60240"/>
    </cofactor>
</comment>
<keyword evidence="2 6" id="KW-0819">tRNA processing</keyword>
<keyword evidence="3 6" id="KW-0540">Nuclease</keyword>
<dbReference type="InterPro" id="IPR036397">
    <property type="entry name" value="RNaseH_sf"/>
</dbReference>
<dbReference type="InterPro" id="IPR010997">
    <property type="entry name" value="HRDC-like_sf"/>
</dbReference>
<organism evidence="8 9">
    <name type="scientific">Rhizomicrobium electricum</name>
    <dbReference type="NCBI Taxonomy" id="480070"/>
    <lineage>
        <taxon>Bacteria</taxon>
        <taxon>Pseudomonadati</taxon>
        <taxon>Pseudomonadota</taxon>
        <taxon>Alphaproteobacteria</taxon>
        <taxon>Micropepsales</taxon>
        <taxon>Micropepsaceae</taxon>
        <taxon>Rhizomicrobium</taxon>
    </lineage>
</organism>
<evidence type="ECO:0000256" key="3">
    <source>
        <dbReference type="ARBA" id="ARBA00022722"/>
    </source>
</evidence>
<dbReference type="EMBL" id="BAAADD010000001">
    <property type="protein sequence ID" value="GAA0556743.1"/>
    <property type="molecule type" value="Genomic_DNA"/>
</dbReference>
<keyword evidence="1 6" id="KW-0963">Cytoplasm</keyword>
<dbReference type="CDD" id="cd06142">
    <property type="entry name" value="RNaseD_exo"/>
    <property type="match status" value="1"/>
</dbReference>
<evidence type="ECO:0000256" key="5">
    <source>
        <dbReference type="ARBA" id="ARBA00022839"/>
    </source>
</evidence>
<dbReference type="InterPro" id="IPR044876">
    <property type="entry name" value="HRDC_dom_sf"/>
</dbReference>
<dbReference type="InterPro" id="IPR002562">
    <property type="entry name" value="3'-5'_exonuclease_dom"/>
</dbReference>
<evidence type="ECO:0000259" key="7">
    <source>
        <dbReference type="PROSITE" id="PS50967"/>
    </source>
</evidence>
<gene>
    <name evidence="6 8" type="primary">rnd</name>
    <name evidence="8" type="ORF">GCM10008942_01510</name>
</gene>
<proteinExistence type="inferred from homology"/>
<keyword evidence="4 6" id="KW-0378">Hydrolase</keyword>
<evidence type="ECO:0000256" key="2">
    <source>
        <dbReference type="ARBA" id="ARBA00022694"/>
    </source>
</evidence>
<dbReference type="SUPFAM" id="SSF53098">
    <property type="entry name" value="Ribonuclease H-like"/>
    <property type="match status" value="1"/>
</dbReference>
<dbReference type="Pfam" id="PF01612">
    <property type="entry name" value="DNA_pol_A_exo1"/>
    <property type="match status" value="1"/>
</dbReference>
<dbReference type="InterPro" id="IPR006292">
    <property type="entry name" value="RNase_D"/>
</dbReference>
<keyword evidence="5 6" id="KW-0269">Exonuclease</keyword>
<dbReference type="Proteomes" id="UP001499951">
    <property type="component" value="Unassembled WGS sequence"/>
</dbReference>
<dbReference type="Gene3D" id="1.10.150.80">
    <property type="entry name" value="HRDC domain"/>
    <property type="match status" value="1"/>
</dbReference>
<evidence type="ECO:0000256" key="4">
    <source>
        <dbReference type="ARBA" id="ARBA00022801"/>
    </source>
</evidence>
<protein>
    <recommendedName>
        <fullName evidence="6">Ribonuclease D</fullName>
        <shortName evidence="6">RNase D</shortName>
        <ecNumber evidence="6">3.1.13.5</ecNumber>
    </recommendedName>
</protein>
<dbReference type="HAMAP" id="MF_01899">
    <property type="entry name" value="RNase_D"/>
    <property type="match status" value="1"/>
</dbReference>
<comment type="function">
    <text evidence="6">Exonuclease involved in the 3' processing of various precursor tRNAs. Initiates hydrolysis at the 3'-terminus of an RNA molecule and releases 5'-mononucleotides.</text>
</comment>
<comment type="caution">
    <text evidence="8">The sequence shown here is derived from an EMBL/GenBank/DDBJ whole genome shotgun (WGS) entry which is preliminary data.</text>
</comment>
<dbReference type="SMART" id="SM00341">
    <property type="entry name" value="HRDC"/>
    <property type="match status" value="1"/>
</dbReference>
<keyword evidence="9" id="KW-1185">Reference proteome</keyword>
<dbReference type="Pfam" id="PF00570">
    <property type="entry name" value="HRDC"/>
    <property type="match status" value="1"/>
</dbReference>
<dbReference type="InterPro" id="IPR002121">
    <property type="entry name" value="HRDC_dom"/>
</dbReference>
<reference evidence="8 9" key="1">
    <citation type="journal article" date="2019" name="Int. J. Syst. Evol. Microbiol.">
        <title>The Global Catalogue of Microorganisms (GCM) 10K type strain sequencing project: providing services to taxonomists for standard genome sequencing and annotation.</title>
        <authorList>
            <consortium name="The Broad Institute Genomics Platform"/>
            <consortium name="The Broad Institute Genome Sequencing Center for Infectious Disease"/>
            <person name="Wu L."/>
            <person name="Ma J."/>
        </authorList>
    </citation>
    <scope>NUCLEOTIDE SEQUENCE [LARGE SCALE GENOMIC DNA]</scope>
    <source>
        <strain evidence="8 9">JCM 15089</strain>
    </source>
</reference>
<dbReference type="PANTHER" id="PTHR47649:SF1">
    <property type="entry name" value="RIBONUCLEASE D"/>
    <property type="match status" value="1"/>
</dbReference>
<dbReference type="EC" id="3.1.13.5" evidence="6"/>
<comment type="subcellular location">
    <subcellularLocation>
        <location evidence="6">Cytoplasm</location>
    </subcellularLocation>
</comment>
<evidence type="ECO:0000313" key="9">
    <source>
        <dbReference type="Proteomes" id="UP001499951"/>
    </source>
</evidence>
<comment type="catalytic activity">
    <reaction evidence="6">
        <text>Exonucleolytic cleavage that removes extra residues from the 3'-terminus of tRNA to produce 5'-mononucleotides.</text>
        <dbReference type="EC" id="3.1.13.5"/>
    </reaction>
</comment>
<evidence type="ECO:0000256" key="1">
    <source>
        <dbReference type="ARBA" id="ARBA00022490"/>
    </source>
</evidence>
<dbReference type="InterPro" id="IPR012337">
    <property type="entry name" value="RNaseH-like_sf"/>
</dbReference>
<accession>A0ABN1E134</accession>
<evidence type="ECO:0000313" key="8">
    <source>
        <dbReference type="EMBL" id="GAA0556743.1"/>
    </source>
</evidence>